<dbReference type="Proteomes" id="UP000694388">
    <property type="component" value="Unplaced"/>
</dbReference>
<feature type="domain" description="C2H2-type" evidence="13">
    <location>
        <begin position="178"/>
        <end position="205"/>
    </location>
</feature>
<dbReference type="AlphaFoldDB" id="A0A8C4R8Z9"/>
<keyword evidence="8" id="KW-0805">Transcription regulation</keyword>
<name>A0A8C4R8Z9_EPTBU</name>
<feature type="domain" description="C2H2-type" evidence="13">
    <location>
        <begin position="490"/>
        <end position="513"/>
    </location>
</feature>
<keyword evidence="4" id="KW-0479">Metal-binding</keyword>
<dbReference type="FunFam" id="3.30.160.60:FF:000099">
    <property type="entry name" value="Zinc finger protein 79"/>
    <property type="match status" value="1"/>
</dbReference>
<evidence type="ECO:0000256" key="3">
    <source>
        <dbReference type="ARBA" id="ARBA00006991"/>
    </source>
</evidence>
<dbReference type="GO" id="GO:0005694">
    <property type="term" value="C:chromosome"/>
    <property type="evidence" value="ECO:0007669"/>
    <property type="project" value="UniProtKB-ARBA"/>
</dbReference>
<comment type="function">
    <text evidence="1">May be involved in transcriptional regulation.</text>
</comment>
<accession>A0A8C4R8Z9</accession>
<evidence type="ECO:0000256" key="9">
    <source>
        <dbReference type="ARBA" id="ARBA00023125"/>
    </source>
</evidence>
<comment type="similarity">
    <text evidence="3">Belongs to the krueppel C2H2-type zinc-finger protein family.</text>
</comment>
<dbReference type="GO" id="GO:0005634">
    <property type="term" value="C:nucleus"/>
    <property type="evidence" value="ECO:0007669"/>
    <property type="project" value="UniProtKB-SubCell"/>
</dbReference>
<sequence length="525" mass="59676">MIPNPIISWVKKHLFIQNANLIITALGHAGYPSDKDGCRFPGNGAAESQGKLSAAGGASDAEWVVNEPEHRLCEPRTQYFVSREDAESRPRSNTDFAVSASWTSGPSASFPSEWRGTFWPRLQAEIENEVVEADVHEQQKREREKARRQFVCKMCLQVYSCEKYLQRHIQMHTGTRPFSCRECGRAFLHSSDLRVHMRIHTGEQPFRCQDCGRRFSRSFNLARHRKTHTSRFRCEECGMCFGHSHTLIRHKRRHTGERPFACKSCGKCFSRSCNMARHRRSNVCTPHNYNCQHYATWNNGSELHSTARNAQGSVPWGSGTGGARCEGSVDGGGMLAGRPQPHVRSRTRIRHRPTVTSGDKPFACWECGVRLATKYNLRVHLRRHTGERPFTCDHCGKRFSRSYCLARHRRTHIRPHGTPCSVGDGGWTEGPANEFKNPVDERNVYTNEPREDAHSGCKSRPFQCRVCGNSFSKRYGLNVHLRTHTGERPYSCRHCGRKFSVSHNLARHMKMHSVTIGLSGCQGAM</sequence>
<dbReference type="GO" id="GO:0008270">
    <property type="term" value="F:zinc ion binding"/>
    <property type="evidence" value="ECO:0007669"/>
    <property type="project" value="UniProtKB-KW"/>
</dbReference>
<keyword evidence="7" id="KW-0862">Zinc</keyword>
<dbReference type="SUPFAM" id="SSF57667">
    <property type="entry name" value="beta-beta-alpha zinc fingers"/>
    <property type="match status" value="5"/>
</dbReference>
<feature type="domain" description="C2H2-type" evidence="13">
    <location>
        <begin position="260"/>
        <end position="287"/>
    </location>
</feature>
<dbReference type="FunFam" id="3.30.160.60:FF:000690">
    <property type="entry name" value="Zinc finger protein 354C"/>
    <property type="match status" value="1"/>
</dbReference>
<keyword evidence="6 12" id="KW-0863">Zinc-finger</keyword>
<evidence type="ECO:0000256" key="2">
    <source>
        <dbReference type="ARBA" id="ARBA00004123"/>
    </source>
</evidence>
<reference evidence="14" key="1">
    <citation type="submission" date="2025-08" db="UniProtKB">
        <authorList>
            <consortium name="Ensembl"/>
        </authorList>
    </citation>
    <scope>IDENTIFICATION</scope>
</reference>
<evidence type="ECO:0000256" key="11">
    <source>
        <dbReference type="ARBA" id="ARBA00023242"/>
    </source>
</evidence>
<dbReference type="PROSITE" id="PS00028">
    <property type="entry name" value="ZINC_FINGER_C2H2_1"/>
    <property type="match status" value="8"/>
</dbReference>
<keyword evidence="10" id="KW-0804">Transcription</keyword>
<dbReference type="InterPro" id="IPR013087">
    <property type="entry name" value="Znf_C2H2_type"/>
</dbReference>
<evidence type="ECO:0000256" key="4">
    <source>
        <dbReference type="ARBA" id="ARBA00022723"/>
    </source>
</evidence>
<evidence type="ECO:0000256" key="8">
    <source>
        <dbReference type="ARBA" id="ARBA00023015"/>
    </source>
</evidence>
<dbReference type="PROSITE" id="PS50157">
    <property type="entry name" value="ZINC_FINGER_C2H2_2"/>
    <property type="match status" value="9"/>
</dbReference>
<evidence type="ECO:0000313" key="14">
    <source>
        <dbReference type="Ensembl" id="ENSEBUP00000026124.1"/>
    </source>
</evidence>
<proteinExistence type="inferred from homology"/>
<dbReference type="FunFam" id="3.30.160.60:FF:000446">
    <property type="entry name" value="Zinc finger protein"/>
    <property type="match status" value="1"/>
</dbReference>
<feature type="domain" description="C2H2-type" evidence="13">
    <location>
        <begin position="150"/>
        <end position="177"/>
    </location>
</feature>
<dbReference type="PANTHER" id="PTHR16515">
    <property type="entry name" value="PR DOMAIN ZINC FINGER PROTEIN"/>
    <property type="match status" value="1"/>
</dbReference>
<reference evidence="14" key="2">
    <citation type="submission" date="2025-09" db="UniProtKB">
        <authorList>
            <consortium name="Ensembl"/>
        </authorList>
    </citation>
    <scope>IDENTIFICATION</scope>
</reference>
<evidence type="ECO:0000313" key="15">
    <source>
        <dbReference type="Proteomes" id="UP000694388"/>
    </source>
</evidence>
<evidence type="ECO:0000256" key="10">
    <source>
        <dbReference type="ARBA" id="ARBA00023163"/>
    </source>
</evidence>
<evidence type="ECO:0000259" key="13">
    <source>
        <dbReference type="PROSITE" id="PS50157"/>
    </source>
</evidence>
<dbReference type="PANTHER" id="PTHR16515:SF49">
    <property type="entry name" value="GASTRULA ZINC FINGER PROTEIN XLCGF49.1-LIKE-RELATED"/>
    <property type="match status" value="1"/>
</dbReference>
<evidence type="ECO:0000256" key="5">
    <source>
        <dbReference type="ARBA" id="ARBA00022737"/>
    </source>
</evidence>
<dbReference type="Ensembl" id="ENSEBUT00000026700.1">
    <property type="protein sequence ID" value="ENSEBUP00000026124.1"/>
    <property type="gene ID" value="ENSEBUG00000016095.1"/>
</dbReference>
<keyword evidence="5" id="KW-0677">Repeat</keyword>
<dbReference type="InterPro" id="IPR050331">
    <property type="entry name" value="Zinc_finger"/>
</dbReference>
<dbReference type="FunFam" id="3.30.160.60:FF:001134">
    <property type="entry name" value="Zinc finger protein 70"/>
    <property type="match status" value="1"/>
</dbReference>
<organism evidence="14 15">
    <name type="scientific">Eptatretus burgeri</name>
    <name type="common">Inshore hagfish</name>
    <dbReference type="NCBI Taxonomy" id="7764"/>
    <lineage>
        <taxon>Eukaryota</taxon>
        <taxon>Metazoa</taxon>
        <taxon>Chordata</taxon>
        <taxon>Craniata</taxon>
        <taxon>Vertebrata</taxon>
        <taxon>Cyclostomata</taxon>
        <taxon>Myxini</taxon>
        <taxon>Myxiniformes</taxon>
        <taxon>Myxinidae</taxon>
        <taxon>Eptatretinae</taxon>
        <taxon>Eptatretus</taxon>
    </lineage>
</organism>
<dbReference type="SMART" id="SM00355">
    <property type="entry name" value="ZnF_C2H2"/>
    <property type="match status" value="9"/>
</dbReference>
<dbReference type="FunFam" id="3.30.160.60:FF:000710">
    <property type="entry name" value="Zinc finger protein 768"/>
    <property type="match status" value="1"/>
</dbReference>
<evidence type="ECO:0000256" key="12">
    <source>
        <dbReference type="PROSITE-ProRule" id="PRU00042"/>
    </source>
</evidence>
<dbReference type="FunFam" id="3.30.160.60:FF:001732">
    <property type="entry name" value="Zgc:162936"/>
    <property type="match status" value="1"/>
</dbReference>
<comment type="subcellular location">
    <subcellularLocation>
        <location evidence="2">Nucleus</location>
    </subcellularLocation>
</comment>
<evidence type="ECO:0000256" key="6">
    <source>
        <dbReference type="ARBA" id="ARBA00022771"/>
    </source>
</evidence>
<keyword evidence="11" id="KW-0539">Nucleus</keyword>
<feature type="domain" description="C2H2-type" evidence="13">
    <location>
        <begin position="362"/>
        <end position="389"/>
    </location>
</feature>
<feature type="domain" description="C2H2-type" evidence="13">
    <location>
        <begin position="206"/>
        <end position="233"/>
    </location>
</feature>
<evidence type="ECO:0000256" key="7">
    <source>
        <dbReference type="ARBA" id="ARBA00022833"/>
    </source>
</evidence>
<keyword evidence="15" id="KW-1185">Reference proteome</keyword>
<dbReference type="GeneTree" id="ENSGT01150000286958"/>
<protein>
    <recommendedName>
        <fullName evidence="13">C2H2-type domain-containing protein</fullName>
    </recommendedName>
</protein>
<evidence type="ECO:0000256" key="1">
    <source>
        <dbReference type="ARBA" id="ARBA00003767"/>
    </source>
</evidence>
<feature type="domain" description="C2H2-type" evidence="13">
    <location>
        <begin position="232"/>
        <end position="259"/>
    </location>
</feature>
<dbReference type="GO" id="GO:0045893">
    <property type="term" value="P:positive regulation of DNA-templated transcription"/>
    <property type="evidence" value="ECO:0007669"/>
    <property type="project" value="UniProtKB-ARBA"/>
</dbReference>
<dbReference type="Gene3D" id="3.30.160.60">
    <property type="entry name" value="Classic Zinc Finger"/>
    <property type="match status" value="9"/>
</dbReference>
<dbReference type="GO" id="GO:0043565">
    <property type="term" value="F:sequence-specific DNA binding"/>
    <property type="evidence" value="ECO:0007669"/>
    <property type="project" value="UniProtKB-ARBA"/>
</dbReference>
<feature type="domain" description="C2H2-type" evidence="13">
    <location>
        <begin position="390"/>
        <end position="412"/>
    </location>
</feature>
<feature type="domain" description="C2H2-type" evidence="13">
    <location>
        <begin position="462"/>
        <end position="489"/>
    </location>
</feature>
<dbReference type="Pfam" id="PF00096">
    <property type="entry name" value="zf-C2H2"/>
    <property type="match status" value="8"/>
</dbReference>
<dbReference type="FunFam" id="3.30.160.60:FF:000464">
    <property type="entry name" value="Zinc finger and SCAN domain containing 25"/>
    <property type="match status" value="1"/>
</dbReference>
<keyword evidence="9" id="KW-0238">DNA-binding</keyword>
<dbReference type="InterPro" id="IPR036236">
    <property type="entry name" value="Znf_C2H2_sf"/>
</dbReference>